<dbReference type="OrthoDB" id="1803680at2"/>
<accession>A0A6I1MPP7</accession>
<keyword evidence="3" id="KW-0347">Helicase</keyword>
<keyword evidence="4" id="KW-1185">Reference proteome</keyword>
<dbReference type="EMBL" id="WHJC01000024">
    <property type="protein sequence ID" value="MPQ42851.1"/>
    <property type="molecule type" value="Genomic_DNA"/>
</dbReference>
<dbReference type="SMART" id="SM00487">
    <property type="entry name" value="DEXDc"/>
    <property type="match status" value="1"/>
</dbReference>
<evidence type="ECO:0000259" key="2">
    <source>
        <dbReference type="PROSITE" id="PS51192"/>
    </source>
</evidence>
<dbReference type="InterPro" id="IPR036977">
    <property type="entry name" value="DNA_primase_Znf_CHC2"/>
</dbReference>
<sequence length="791" mass="92677">MITSVKEFNNNINIEEVIYKLHGITIDKTGDLICPIHGTSHKKKKFNSSIDRQKNIFRCWTKNCTNGAVTPYGYIDYYLRNFMGMTDFKEVYKFIDDTFKTNLHKEFNYEPKKKNTFSKVIKVNEYCSEVLNVVLDEVIQHKNILLNAGTGTGKTRALAEGVKENFKNLGIDKVIYITPRASIVEEIEHTYKYKGFYKNDSVLPCESHIVATSHKAPLINLQMDIEYINFMSENREIILDKSTNYMLIIDEAHLLLSARNIIGNVKEIEKLIANAKYNIFTSANTEHFYNACKDVYNIKNHISIERKLKKYNLENLYVKRIDSNKEVKRKYLKELCKTEKNKKLIIYNNIYELKILEKELKSEGLDVALIYSDIKDNNDTIDFYKGIIEESTLKADITLCTSVIDTGININDNNVTTILIESNNTLDDITINQSFARVRTTKGNKGYLILDTIKNKTEKHSIISKFNSFLHSYMSLSKLTCDMFNEHMFNNYDSESFEEYKTVWNILSGNDMYKPYADLLKIETDQFNINPRMTIDSIKVYNKARKQHLQNNYYNDNFILSLLDDINAKSINLSYVEIDKPKEKEEKEDVKNFNNDLKKIIDNNDNIVLLINKYNFNINFESLNNTDINNLIKNHRSKLKKLDKRVSNMIKLIDNKNIEVSKAEYIIDMYNAYSLEKALLIKKRVNEIEYPIYNKLYLNGDFTGIGDIIYISIRKNCDCFIKNRNIVTKTAINTILAEIINYEKGYWNNEEKCWYDKNDKPVKINKYKKDIIKNIELIYDCSKEFKIYKLK</sequence>
<keyword evidence="3" id="KW-0547">Nucleotide-binding</keyword>
<feature type="coiled-coil region" evidence="1">
    <location>
        <begin position="583"/>
        <end position="652"/>
    </location>
</feature>
<proteinExistence type="predicted"/>
<reference evidence="3 4" key="1">
    <citation type="submission" date="2019-10" db="EMBL/GenBank/DDBJ databases">
        <title>The Genome Sequence of Clostridium tarantellae Isolated from Fish Brain.</title>
        <authorList>
            <person name="Bano L."/>
            <person name="Kiel M."/>
            <person name="Sales G."/>
            <person name="Doxey A.C."/>
            <person name="Mansfield M.J."/>
            <person name="Schiavone M."/>
            <person name="Rossetto O."/>
            <person name="Pirazzini M."/>
            <person name="Dobrindt U."/>
            <person name="Montecucco C."/>
        </authorList>
    </citation>
    <scope>NUCLEOTIDE SEQUENCE [LARGE SCALE GENOMIC DNA]</scope>
    <source>
        <strain evidence="3 4">DSM 3997</strain>
    </source>
</reference>
<dbReference type="GO" id="GO:0004386">
    <property type="term" value="F:helicase activity"/>
    <property type="evidence" value="ECO:0007669"/>
    <property type="project" value="UniProtKB-KW"/>
</dbReference>
<dbReference type="GO" id="GO:0008270">
    <property type="term" value="F:zinc ion binding"/>
    <property type="evidence" value="ECO:0007669"/>
    <property type="project" value="InterPro"/>
</dbReference>
<dbReference type="GO" id="GO:0016787">
    <property type="term" value="F:hydrolase activity"/>
    <property type="evidence" value="ECO:0007669"/>
    <property type="project" value="InterPro"/>
</dbReference>
<dbReference type="AlphaFoldDB" id="A0A6I1MPP7"/>
<dbReference type="InterPro" id="IPR027417">
    <property type="entry name" value="P-loop_NTPase"/>
</dbReference>
<evidence type="ECO:0000256" key="1">
    <source>
        <dbReference type="SAM" id="Coils"/>
    </source>
</evidence>
<dbReference type="GO" id="GO:0003677">
    <property type="term" value="F:DNA binding"/>
    <property type="evidence" value="ECO:0007669"/>
    <property type="project" value="InterPro"/>
</dbReference>
<feature type="domain" description="Helicase ATP-binding" evidence="2">
    <location>
        <begin position="135"/>
        <end position="278"/>
    </location>
</feature>
<dbReference type="Gene3D" id="3.90.580.10">
    <property type="entry name" value="Zinc finger, CHC2-type domain"/>
    <property type="match status" value="1"/>
</dbReference>
<evidence type="ECO:0000313" key="4">
    <source>
        <dbReference type="Proteomes" id="UP000430345"/>
    </source>
</evidence>
<dbReference type="InterPro" id="IPR006935">
    <property type="entry name" value="Helicase/UvrB_N"/>
</dbReference>
<dbReference type="Pfam" id="PF04851">
    <property type="entry name" value="ResIII"/>
    <property type="match status" value="1"/>
</dbReference>
<dbReference type="RefSeq" id="WP_152887844.1">
    <property type="nucleotide sequence ID" value="NZ_WHJC01000024.1"/>
</dbReference>
<keyword evidence="1" id="KW-0175">Coiled coil</keyword>
<dbReference type="GO" id="GO:0006260">
    <property type="term" value="P:DNA replication"/>
    <property type="evidence" value="ECO:0007669"/>
    <property type="project" value="InterPro"/>
</dbReference>
<dbReference type="PROSITE" id="PS51192">
    <property type="entry name" value="HELICASE_ATP_BIND_1"/>
    <property type="match status" value="1"/>
</dbReference>
<comment type="caution">
    <text evidence="3">The sequence shown here is derived from an EMBL/GenBank/DDBJ whole genome shotgun (WGS) entry which is preliminary data.</text>
</comment>
<keyword evidence="3" id="KW-0378">Hydrolase</keyword>
<evidence type="ECO:0000313" key="3">
    <source>
        <dbReference type="EMBL" id="MPQ42851.1"/>
    </source>
</evidence>
<dbReference type="SUPFAM" id="SSF52540">
    <property type="entry name" value="P-loop containing nucleoside triphosphate hydrolases"/>
    <property type="match status" value="1"/>
</dbReference>
<protein>
    <submittedName>
        <fullName evidence="3">DEAD/DEAH box helicase</fullName>
    </submittedName>
</protein>
<dbReference type="Gene3D" id="3.40.50.300">
    <property type="entry name" value="P-loop containing nucleotide triphosphate hydrolases"/>
    <property type="match status" value="2"/>
</dbReference>
<dbReference type="Proteomes" id="UP000430345">
    <property type="component" value="Unassembled WGS sequence"/>
</dbReference>
<name>A0A6I1MPP7_9CLOT</name>
<organism evidence="3 4">
    <name type="scientific">Clostridium tarantellae</name>
    <dbReference type="NCBI Taxonomy" id="39493"/>
    <lineage>
        <taxon>Bacteria</taxon>
        <taxon>Bacillati</taxon>
        <taxon>Bacillota</taxon>
        <taxon>Clostridia</taxon>
        <taxon>Eubacteriales</taxon>
        <taxon>Clostridiaceae</taxon>
        <taxon>Clostridium</taxon>
    </lineage>
</organism>
<dbReference type="InterPro" id="IPR014001">
    <property type="entry name" value="Helicase_ATP-bd"/>
</dbReference>
<keyword evidence="3" id="KW-0067">ATP-binding</keyword>
<gene>
    <name evidence="3" type="ORF">GBZ86_03665</name>
</gene>
<dbReference type="GO" id="GO:0005524">
    <property type="term" value="F:ATP binding"/>
    <property type="evidence" value="ECO:0007669"/>
    <property type="project" value="InterPro"/>
</dbReference>